<evidence type="ECO:0000313" key="1">
    <source>
        <dbReference type="EMBL" id="CAA9358556.1"/>
    </source>
</evidence>
<reference evidence="1" key="1">
    <citation type="submission" date="2020-02" db="EMBL/GenBank/DDBJ databases">
        <authorList>
            <person name="Meier V. D."/>
        </authorList>
    </citation>
    <scope>NUCLEOTIDE SEQUENCE</scope>
    <source>
        <strain evidence="1">AVDCRST_MAG16</strain>
    </source>
</reference>
<proteinExistence type="predicted"/>
<dbReference type="InterPro" id="IPR035451">
    <property type="entry name" value="Ada-like_dom_sf"/>
</dbReference>
<sequence length="39" mass="4319">RDRFHRPACRFVRDVADATTLPKASAARQGYTPCGVCKP</sequence>
<protein>
    <recommendedName>
        <fullName evidence="2">Ada DNA repair metal-binding domain-containing protein</fullName>
    </recommendedName>
</protein>
<feature type="non-terminal residue" evidence="1">
    <location>
        <position position="1"/>
    </location>
</feature>
<name>A0A6J4MGA9_9ACTN</name>
<gene>
    <name evidence="1" type="ORF">AVDCRST_MAG16-2832</name>
</gene>
<organism evidence="1">
    <name type="scientific">uncultured Frankineae bacterium</name>
    <dbReference type="NCBI Taxonomy" id="437475"/>
    <lineage>
        <taxon>Bacteria</taxon>
        <taxon>Bacillati</taxon>
        <taxon>Actinomycetota</taxon>
        <taxon>Actinomycetes</taxon>
        <taxon>Frankiales</taxon>
        <taxon>environmental samples</taxon>
    </lineage>
</organism>
<dbReference type="EMBL" id="CADCUE010000271">
    <property type="protein sequence ID" value="CAA9358556.1"/>
    <property type="molecule type" value="Genomic_DNA"/>
</dbReference>
<accession>A0A6J4MGA9</accession>
<dbReference type="SUPFAM" id="SSF57884">
    <property type="entry name" value="Ada DNA repair protein, N-terminal domain (N-Ada 10)"/>
    <property type="match status" value="1"/>
</dbReference>
<evidence type="ECO:0008006" key="2">
    <source>
        <dbReference type="Google" id="ProtNLM"/>
    </source>
</evidence>
<dbReference type="AlphaFoldDB" id="A0A6J4MGA9"/>